<dbReference type="SUPFAM" id="SSF53300">
    <property type="entry name" value="vWA-like"/>
    <property type="match status" value="1"/>
</dbReference>
<reference evidence="2" key="1">
    <citation type="submission" date="2020-05" db="EMBL/GenBank/DDBJ databases">
        <authorList>
            <person name="Chiriac C."/>
            <person name="Salcher M."/>
            <person name="Ghai R."/>
            <person name="Kavagutti S V."/>
        </authorList>
    </citation>
    <scope>NUCLEOTIDE SEQUENCE</scope>
</reference>
<organism evidence="2">
    <name type="scientific">uncultured Caudovirales phage</name>
    <dbReference type="NCBI Taxonomy" id="2100421"/>
    <lineage>
        <taxon>Viruses</taxon>
        <taxon>Duplodnaviria</taxon>
        <taxon>Heunggongvirae</taxon>
        <taxon>Uroviricota</taxon>
        <taxon>Caudoviricetes</taxon>
        <taxon>Peduoviridae</taxon>
        <taxon>Maltschvirus</taxon>
        <taxon>Maltschvirus maltsch</taxon>
    </lineage>
</organism>
<feature type="compositionally biased region" description="Acidic residues" evidence="1">
    <location>
        <begin position="365"/>
        <end position="376"/>
    </location>
</feature>
<feature type="compositionally biased region" description="Acidic residues" evidence="1">
    <location>
        <begin position="325"/>
        <end position="336"/>
    </location>
</feature>
<feature type="compositionally biased region" description="Basic and acidic residues" evidence="1">
    <location>
        <begin position="423"/>
        <end position="435"/>
    </location>
</feature>
<evidence type="ECO:0000256" key="1">
    <source>
        <dbReference type="SAM" id="MobiDB-lite"/>
    </source>
</evidence>
<feature type="region of interest" description="Disordered" evidence="1">
    <location>
        <begin position="263"/>
        <end position="400"/>
    </location>
</feature>
<sequence length="691" mass="75637">MIPNTHNRRPANRSETLALSEIKAHTSTLNNKAQVSAWMRLFAKVDSILLGKRIGVTAETIQHPAQTDGSSIVFNDLWIETRVLRPLQRGATPDAKRAVAMLKGINYHELAHVLFSPSRTASPYSAALQDACRDHAKISYIAEVFIPANMIEDQRIEMLFSALYPGSKMYFRASTLNGVLKNEDGTPSEAAIAFLFSHGRIYLPTSLRRAHRVAAEARFGSALCQAWADMIDEYIVLTLGDADARRAADLTIEATLVLRAMGVTPPANDHPGMPGTSSTSQPTIDEKKKAAAASAKAKQELEEQKEKDEAEKDATPAPAPTPIPDEGDDEGDDEGGADGASEPADDEADDDGEEPAAGKGKASEDNDGDGDPDSEDGAGAGTGGGFSDSDDSGDEPKNAQDAMEDLMNDPQFDRELNQLLSEFHTESEKGDIEKPKKNRTGTRTVPTPEQNGTVNRLFKVLQQMRSDAGDSWERRIEHGKVNLTDFMTRNPWELDFFEHHEEGRDDEFNMEVVILLDMSPSMAYLAERASLALWQIKSVMQRFDVPVTAYGYNDNAAKVLYSPADRVSSTSFENFGASGYGTDPLDALNRAYNVLSRSKATRRILFTITDGEWNGNTRYASDAVVQKINGLRGATSIIIGLTSTPGDLLRANDKSSYHCHQMGKEVTDPVQILDVFKDYVYQIGRKAASLH</sequence>
<feature type="compositionally biased region" description="Acidic residues" evidence="1">
    <location>
        <begin position="343"/>
        <end position="354"/>
    </location>
</feature>
<dbReference type="CDD" id="cd00198">
    <property type="entry name" value="vWFA"/>
    <property type="match status" value="1"/>
</dbReference>
<gene>
    <name evidence="2" type="ORF">UFOVP1246_35</name>
</gene>
<evidence type="ECO:0000313" key="2">
    <source>
        <dbReference type="EMBL" id="CAB4193065.1"/>
    </source>
</evidence>
<feature type="region of interest" description="Disordered" evidence="1">
    <location>
        <begin position="423"/>
        <end position="450"/>
    </location>
</feature>
<feature type="compositionally biased region" description="Polar residues" evidence="1">
    <location>
        <begin position="441"/>
        <end position="450"/>
    </location>
</feature>
<dbReference type="EMBL" id="LR797193">
    <property type="protein sequence ID" value="CAB4193065.1"/>
    <property type="molecule type" value="Genomic_DNA"/>
</dbReference>
<dbReference type="InterPro" id="IPR036465">
    <property type="entry name" value="vWFA_dom_sf"/>
</dbReference>
<accession>A0A6J5RLD1</accession>
<name>A0A6J5RLD1_9CAUD</name>
<proteinExistence type="predicted"/>
<feature type="compositionally biased region" description="Basic and acidic residues" evidence="1">
    <location>
        <begin position="297"/>
        <end position="314"/>
    </location>
</feature>
<protein>
    <submittedName>
        <fullName evidence="2">VWFA domain containing protein</fullName>
    </submittedName>
</protein>
<dbReference type="Gene3D" id="3.40.50.410">
    <property type="entry name" value="von Willebrand factor, type A domain"/>
    <property type="match status" value="1"/>
</dbReference>